<feature type="domain" description="DUF4347" evidence="4">
    <location>
        <begin position="22"/>
        <end position="189"/>
    </location>
</feature>
<dbReference type="InterPro" id="IPR018511">
    <property type="entry name" value="Hemolysin-typ_Ca-bd_CS"/>
</dbReference>
<dbReference type="PATRIC" id="fig|1637645.4.peg.5932"/>
<evidence type="ECO:0000256" key="2">
    <source>
        <dbReference type="ARBA" id="ARBA00022525"/>
    </source>
</evidence>
<reference evidence="5 6" key="1">
    <citation type="submission" date="2015-06" db="EMBL/GenBank/DDBJ databases">
        <title>Draft genome assembly of filamentous brackish cyanobacterium Limnoraphis robusta strain CS-951.</title>
        <authorList>
            <person name="Willis A."/>
            <person name="Parks M."/>
            <person name="Burford M.A."/>
        </authorList>
    </citation>
    <scope>NUCLEOTIDE SEQUENCE [LARGE SCALE GENOMIC DNA]</scope>
    <source>
        <strain evidence="5 6">CS-951</strain>
    </source>
</reference>
<dbReference type="Proteomes" id="UP000033607">
    <property type="component" value="Unassembled WGS sequence"/>
</dbReference>
<dbReference type="GO" id="GO:0005576">
    <property type="term" value="C:extracellular region"/>
    <property type="evidence" value="ECO:0007669"/>
    <property type="project" value="UniProtKB-SubCell"/>
</dbReference>
<feature type="compositionally biased region" description="Pro residues" evidence="3">
    <location>
        <begin position="930"/>
        <end position="950"/>
    </location>
</feature>
<dbReference type="PANTHER" id="PTHR38340:SF1">
    <property type="entry name" value="S-LAYER PROTEIN"/>
    <property type="match status" value="1"/>
</dbReference>
<organism evidence="5 6">
    <name type="scientific">Limnoraphis robusta CS-951</name>
    <dbReference type="NCBI Taxonomy" id="1637645"/>
    <lineage>
        <taxon>Bacteria</taxon>
        <taxon>Bacillati</taxon>
        <taxon>Cyanobacteriota</taxon>
        <taxon>Cyanophyceae</taxon>
        <taxon>Oscillatoriophycideae</taxon>
        <taxon>Oscillatoriales</taxon>
        <taxon>Sirenicapillariaceae</taxon>
        <taxon>Limnoraphis</taxon>
    </lineage>
</organism>
<dbReference type="InterPro" id="IPR011467">
    <property type="entry name" value="DUF1573"/>
</dbReference>
<dbReference type="OrthoDB" id="463714at2"/>
<sequence length="1271" mass="134346">MFSSICVDEIAAHCDNFQSETLIFIDASLEYYHNLIAGVNPNTTVFILDSQQDGIEQITEALKIHKLQYCTEINEIHILSHGHPGCLLLGNAELKLETITRYQNQLKDWQNVLAKTANILLYGCQVAAGIGSVFVLKLSELTGVHIAASTDIIGNSKLGGTWNLNYQTGEIHGTLPINPDILAAYEGILATVLTVTNINDNGLGSLRQAISLAQAGDIIQFDSSLANQKITLTSGELDINKNLIIDGVNATGLTLSGNNISRVFHQQPDTTFSLKNIKIADGYANNPNELLGDRGGGIFAERRTNITIENVEFENNKAGEGGALTVYHFSKALVKNSRFTNNDGTLSLSEQGAGAIHVRDVEFTLEDSIFENNKGINGGAINSLASWLTVKNSQFINNDTRAGANGHGFGGAVYTDGLKVTYPDGTKTGGTALIQNSYFQGNIGAGSGGGAFLFGYDNDEILIENSRFTQNTVIANDKGVANGGGLRTGNVALATIKNTTFDDNLAISGGGVWIDVKSTQSNIINSTFSGNKAEHPTGDAYGGAMTINSSTNITNTTIANNTSQGIGGGIFSWDPNNLIPITVSNTIFVDNHADFNDFAHHSSRQLIDGGNNLQFPGLTSHPKSELVTQNILVADAKLGALQEIDGIWVHPLLTGSSAIDAGTNTNAPTTDQLSQIRPLDGDNNGVAIVDIGSYEYVFPLPEIEVVQNTTNISDNTGTFDFGTSTVGSEVNKIFTLKNSGTAELTLSDLQLPTGLTLIGTFPTTIAAGSQGNFQVQLDTTVANTVNGELSFTSNDSDENPFNFAISAVVAANPIPEIEVINGSINISDNTGTFDFGTSTVGSEVSQIFTLKNSGTAELTLSDLQLPTGLTLIGTFPTTIAAGSQGTFQVQLDTTVANTVNGELSFVTNDSDENPFNFAISGVVNSAPVPEPIPTPEPVPEPQPTPTPIPTPDDINIEWKCRTILEITANPNSVVQTINASDNELTLGTVENDEIIGNSNNNTIFGMEGDDNIYGRDGDDLIFGNQANDYIDTGLGNDSIYGGQNNDVVWSQDGNDVIFGNFGKDSLMGNSGQDSLYGGQENDYLWGGLGEDWLFGDIGNDVVSGSDGNDIIFGNQGSDELFGNVGNDSIYGGQDHDSICAGEGKDLLLGNLGDDLILGGADDDTLYGGQGNDTLVGGEGNDFISGDLGNNTLVGESGSDTFVIGSGSDFLFDFENGTDKLLLGKELTFEQLAIAQDRNSTVIRIANTNELIATLNGVDAAVISADDFVTLF</sequence>
<dbReference type="SUPFAM" id="SSF51120">
    <property type="entry name" value="beta-Roll"/>
    <property type="match status" value="2"/>
</dbReference>
<dbReference type="PANTHER" id="PTHR38340">
    <property type="entry name" value="S-LAYER PROTEIN"/>
    <property type="match status" value="1"/>
</dbReference>
<dbReference type="Pfam" id="PF00353">
    <property type="entry name" value="HemolysinCabind"/>
    <property type="match status" value="6"/>
</dbReference>
<dbReference type="InterPro" id="IPR011050">
    <property type="entry name" value="Pectin_lyase_fold/virulence"/>
</dbReference>
<comment type="caution">
    <text evidence="5">The sequence shown here is derived from an EMBL/GenBank/DDBJ whole genome shotgun (WGS) entry which is preliminary data.</text>
</comment>
<dbReference type="Gene3D" id="2.150.10.10">
    <property type="entry name" value="Serralysin-like metalloprotease, C-terminal"/>
    <property type="match status" value="4"/>
</dbReference>
<dbReference type="EMBL" id="LATL02000301">
    <property type="protein sequence ID" value="KKD39121.1"/>
    <property type="molecule type" value="Genomic_DNA"/>
</dbReference>
<dbReference type="NCBIfam" id="NF041518">
    <property type="entry name" value="choice_anch_Q"/>
    <property type="match status" value="1"/>
</dbReference>
<dbReference type="Pfam" id="PF14252">
    <property type="entry name" value="DUF4347"/>
    <property type="match status" value="1"/>
</dbReference>
<evidence type="ECO:0000256" key="1">
    <source>
        <dbReference type="ARBA" id="ARBA00004613"/>
    </source>
</evidence>
<dbReference type="InterPro" id="IPR011049">
    <property type="entry name" value="Serralysin-like_metalloprot_C"/>
</dbReference>
<dbReference type="Pfam" id="PF07610">
    <property type="entry name" value="DUF1573"/>
    <property type="match status" value="2"/>
</dbReference>
<evidence type="ECO:0000259" key="4">
    <source>
        <dbReference type="Pfam" id="PF14252"/>
    </source>
</evidence>
<keyword evidence="2" id="KW-0964">Secreted</keyword>
<accession>A0A0F5YJS7</accession>
<dbReference type="PRINTS" id="PR00313">
    <property type="entry name" value="CABNDNGRPT"/>
</dbReference>
<dbReference type="InterPro" id="IPR059226">
    <property type="entry name" value="Choice_anch_Q_dom"/>
</dbReference>
<dbReference type="InterPro" id="IPR012334">
    <property type="entry name" value="Pectin_lyas_fold"/>
</dbReference>
<dbReference type="InterPro" id="IPR050557">
    <property type="entry name" value="RTX_toxin/Mannuronan_C5-epim"/>
</dbReference>
<dbReference type="InterPro" id="IPR006626">
    <property type="entry name" value="PbH1"/>
</dbReference>
<dbReference type="RefSeq" id="WP_046277448.1">
    <property type="nucleotide sequence ID" value="NZ_LATL02000301.1"/>
</dbReference>
<dbReference type="SUPFAM" id="SSF51126">
    <property type="entry name" value="Pectin lyase-like"/>
    <property type="match status" value="2"/>
</dbReference>
<dbReference type="Gene3D" id="2.160.20.10">
    <property type="entry name" value="Single-stranded right-handed beta-helix, Pectin lyase-like"/>
    <property type="match status" value="1"/>
</dbReference>
<dbReference type="PROSITE" id="PS00330">
    <property type="entry name" value="HEMOLYSIN_CALCIUM"/>
    <property type="match status" value="3"/>
</dbReference>
<feature type="region of interest" description="Disordered" evidence="3">
    <location>
        <begin position="930"/>
        <end position="952"/>
    </location>
</feature>
<name>A0A0F5YJS7_9CYAN</name>
<dbReference type="Gene3D" id="2.60.40.10">
    <property type="entry name" value="Immunoglobulins"/>
    <property type="match status" value="2"/>
</dbReference>
<gene>
    <name evidence="5" type="ORF">WN50_05205</name>
</gene>
<dbReference type="AlphaFoldDB" id="A0A0F5YJS7"/>
<comment type="subcellular location">
    <subcellularLocation>
        <location evidence="1">Secreted</location>
    </subcellularLocation>
</comment>
<evidence type="ECO:0000313" key="6">
    <source>
        <dbReference type="Proteomes" id="UP000033607"/>
    </source>
</evidence>
<dbReference type="SMART" id="SM00710">
    <property type="entry name" value="PbH1"/>
    <property type="match status" value="9"/>
</dbReference>
<evidence type="ECO:0000313" key="5">
    <source>
        <dbReference type="EMBL" id="KKD39121.1"/>
    </source>
</evidence>
<dbReference type="InterPro" id="IPR001343">
    <property type="entry name" value="Hemolysn_Ca-bd"/>
</dbReference>
<proteinExistence type="predicted"/>
<dbReference type="InterPro" id="IPR025592">
    <property type="entry name" value="DUF4347"/>
</dbReference>
<dbReference type="NCBIfam" id="NF012200">
    <property type="entry name" value="choice_anch_D"/>
    <property type="match status" value="2"/>
</dbReference>
<dbReference type="InterPro" id="IPR013783">
    <property type="entry name" value="Ig-like_fold"/>
</dbReference>
<evidence type="ECO:0000256" key="3">
    <source>
        <dbReference type="SAM" id="MobiDB-lite"/>
    </source>
</evidence>
<dbReference type="GO" id="GO:0005509">
    <property type="term" value="F:calcium ion binding"/>
    <property type="evidence" value="ECO:0007669"/>
    <property type="project" value="InterPro"/>
</dbReference>
<protein>
    <recommendedName>
        <fullName evidence="4">DUF4347 domain-containing protein</fullName>
    </recommendedName>
</protein>